<evidence type="ECO:0008006" key="3">
    <source>
        <dbReference type="Google" id="ProtNLM"/>
    </source>
</evidence>
<dbReference type="Proteomes" id="UP000051658">
    <property type="component" value="Unassembled WGS sequence"/>
</dbReference>
<sequence>MKANPNFYIQTVNTAITDTEDNGERLSEYFEVLRGALDKKDLAAISTEELSTIKENFAEGTQKYVAIEAKLKGLKAPIKLLGVNSQLLKAYKEFVEGCQAMTDSIDVAKHEVDIAAFDQAENMQDQATGALMKAVERITKMMF</sequence>
<proteinExistence type="predicted"/>
<evidence type="ECO:0000313" key="2">
    <source>
        <dbReference type="Proteomes" id="UP000051658"/>
    </source>
</evidence>
<reference evidence="1 2" key="1">
    <citation type="journal article" date="2015" name="Genome Announc.">
        <title>Expanding the biotechnology potential of lactobacilli through comparative genomics of 213 strains and associated genera.</title>
        <authorList>
            <person name="Sun Z."/>
            <person name="Harris H.M."/>
            <person name="McCann A."/>
            <person name="Guo C."/>
            <person name="Argimon S."/>
            <person name="Zhang W."/>
            <person name="Yang X."/>
            <person name="Jeffery I.B."/>
            <person name="Cooney J.C."/>
            <person name="Kagawa T.F."/>
            <person name="Liu W."/>
            <person name="Song Y."/>
            <person name="Salvetti E."/>
            <person name="Wrobel A."/>
            <person name="Rasinkangas P."/>
            <person name="Parkhill J."/>
            <person name="Rea M.C."/>
            <person name="O'Sullivan O."/>
            <person name="Ritari J."/>
            <person name="Douillard F.P."/>
            <person name="Paul Ross R."/>
            <person name="Yang R."/>
            <person name="Briner A.E."/>
            <person name="Felis G.E."/>
            <person name="de Vos W.M."/>
            <person name="Barrangou R."/>
            <person name="Klaenhammer T.R."/>
            <person name="Caufield P.W."/>
            <person name="Cui Y."/>
            <person name="Zhang H."/>
            <person name="O'Toole P.W."/>
        </authorList>
    </citation>
    <scope>NUCLEOTIDE SEQUENCE [LARGE SCALE GENOMIC DNA]</scope>
    <source>
        <strain evidence="1 2">DSM 20623</strain>
    </source>
</reference>
<dbReference type="PATRIC" id="fig|1449336.4.peg.1266"/>
<dbReference type="AlphaFoldDB" id="A0A0R2HZT7"/>
<protein>
    <recommendedName>
        <fullName evidence="3">LXG domain-containing protein</fullName>
    </recommendedName>
</protein>
<evidence type="ECO:0000313" key="1">
    <source>
        <dbReference type="EMBL" id="KRN57982.1"/>
    </source>
</evidence>
<dbReference type="RefSeq" id="WP_034568223.1">
    <property type="nucleotide sequence ID" value="NZ_JQBS01000001.1"/>
</dbReference>
<keyword evidence="2" id="KW-1185">Reference proteome</keyword>
<comment type="caution">
    <text evidence="1">The sequence shown here is derived from an EMBL/GenBank/DDBJ whole genome shotgun (WGS) entry which is preliminary data.</text>
</comment>
<name>A0A0R2HZT7_CARDV</name>
<organism evidence="1 2">
    <name type="scientific">Carnobacterium divergens DSM 20623</name>
    <dbReference type="NCBI Taxonomy" id="1449336"/>
    <lineage>
        <taxon>Bacteria</taxon>
        <taxon>Bacillati</taxon>
        <taxon>Bacillota</taxon>
        <taxon>Bacilli</taxon>
        <taxon>Lactobacillales</taxon>
        <taxon>Carnobacteriaceae</taxon>
        <taxon>Carnobacterium</taxon>
    </lineage>
</organism>
<accession>A0A0R2HZT7</accession>
<gene>
    <name evidence="1" type="ORF">IV74_GL001240</name>
</gene>
<dbReference type="EMBL" id="JQBS01000001">
    <property type="protein sequence ID" value="KRN57982.1"/>
    <property type="molecule type" value="Genomic_DNA"/>
</dbReference>
<dbReference type="GeneID" id="89589740"/>